<reference evidence="9" key="1">
    <citation type="submission" date="2016-12" db="EMBL/GenBank/DDBJ databases">
        <title>Extending the VSGnome of Trypanosoma brucei strain TREU927.</title>
        <authorList>
            <person name="Cross G.A."/>
        </authorList>
    </citation>
    <scope>NUCLEOTIDE SEQUENCE</scope>
    <source>
        <strain evidence="9">Tb927.99.638</strain>
    </source>
</reference>
<name>A0A1V0FZA5_9TRYP</name>
<evidence type="ECO:0000256" key="5">
    <source>
        <dbReference type="ARBA" id="ARBA00023180"/>
    </source>
</evidence>
<evidence type="ECO:0000256" key="4">
    <source>
        <dbReference type="ARBA" id="ARBA00023136"/>
    </source>
</evidence>
<feature type="chain" id="PRO_5013318979" evidence="7">
    <location>
        <begin position="24"/>
        <end position="419"/>
    </location>
</feature>
<dbReference type="VEuPathDB" id="TriTrypDB:Tb927.7.6500"/>
<dbReference type="Pfam" id="PF00913">
    <property type="entry name" value="Trypan_glycop"/>
    <property type="match status" value="1"/>
</dbReference>
<organism evidence="9">
    <name type="scientific">Trypanosoma brucei</name>
    <dbReference type="NCBI Taxonomy" id="5691"/>
    <lineage>
        <taxon>Eukaryota</taxon>
        <taxon>Discoba</taxon>
        <taxon>Euglenozoa</taxon>
        <taxon>Kinetoplastea</taxon>
        <taxon>Metakinetoplastina</taxon>
        <taxon>Trypanosomatida</taxon>
        <taxon>Trypanosomatidae</taxon>
        <taxon>Trypanosoma</taxon>
    </lineage>
</organism>
<dbReference type="InterPro" id="IPR001812">
    <property type="entry name" value="Trypano_VSG_A_N_dom"/>
</dbReference>
<evidence type="ECO:0000313" key="9">
    <source>
        <dbReference type="EMBL" id="ARB50705.1"/>
    </source>
</evidence>
<feature type="signal peptide" evidence="7">
    <location>
        <begin position="1"/>
        <end position="23"/>
    </location>
</feature>
<keyword evidence="5" id="KW-0325">Glycoprotein</keyword>
<keyword evidence="7" id="KW-0732">Signal</keyword>
<dbReference type="AlphaFoldDB" id="A0A1V0FZA5"/>
<proteinExistence type="predicted"/>
<evidence type="ECO:0000256" key="1">
    <source>
        <dbReference type="ARBA" id="ARBA00004609"/>
    </source>
</evidence>
<feature type="domain" description="Trypanosome variant surface glycoprotein A-type N-terminal" evidence="8">
    <location>
        <begin position="259"/>
        <end position="369"/>
    </location>
</feature>
<evidence type="ECO:0000256" key="3">
    <source>
        <dbReference type="ARBA" id="ARBA00022622"/>
    </source>
</evidence>
<dbReference type="SUPFAM" id="SSF58087">
    <property type="entry name" value="Variant surface glycoprotein (N-terminal domain)"/>
    <property type="match status" value="1"/>
</dbReference>
<protein>
    <submittedName>
        <fullName evidence="9">Variant surface glycoprotein</fullName>
    </submittedName>
</protein>
<keyword evidence="4" id="KW-0472">Membrane</keyword>
<evidence type="ECO:0000256" key="2">
    <source>
        <dbReference type="ARBA" id="ARBA00022475"/>
    </source>
</evidence>
<keyword evidence="6" id="KW-0449">Lipoprotein</keyword>
<dbReference type="GO" id="GO:0042783">
    <property type="term" value="P:symbiont-mediated evasion of host immune response"/>
    <property type="evidence" value="ECO:0007669"/>
    <property type="project" value="InterPro"/>
</dbReference>
<dbReference type="GO" id="GO:0005886">
    <property type="term" value="C:plasma membrane"/>
    <property type="evidence" value="ECO:0007669"/>
    <property type="project" value="UniProtKB-SubCell"/>
</dbReference>
<keyword evidence="2" id="KW-1003">Cell membrane</keyword>
<dbReference type="VEuPathDB" id="TriTrypDB:Tb427_000572000"/>
<dbReference type="VEuPathDB" id="TriTrypDB:Tb1125.7.6500"/>
<keyword evidence="3" id="KW-0336">GPI-anchor</keyword>
<evidence type="ECO:0000256" key="7">
    <source>
        <dbReference type="SAM" id="SignalP"/>
    </source>
</evidence>
<dbReference type="VEuPathDB" id="TriTrypDB:Tbg972.7.7510"/>
<comment type="subcellular location">
    <subcellularLocation>
        <location evidence="1">Cell membrane</location>
        <topology evidence="1">Lipid-anchor</topology>
        <topology evidence="1">GPI-anchor</topology>
    </subcellularLocation>
</comment>
<dbReference type="EMBL" id="KY404454">
    <property type="protein sequence ID" value="ARB50705.1"/>
    <property type="molecule type" value="Genomic_DNA"/>
</dbReference>
<evidence type="ECO:0000259" key="8">
    <source>
        <dbReference type="Pfam" id="PF00913"/>
    </source>
</evidence>
<dbReference type="GO" id="GO:0098552">
    <property type="term" value="C:side of membrane"/>
    <property type="evidence" value="ECO:0007669"/>
    <property type="project" value="UniProtKB-KW"/>
</dbReference>
<sequence length="419" mass="45774">MQRLATAVLFVLPFLYSTEQVVGLTKANAPCKSACGCKSRLLRRLNLYTNKYADGINNERKNTEAYAKLVAAALAAEPLMRKTILPLLWAAADILDTCWTELAAARPLVQAAVSKVEEAAGVYNTLHKIEQGLGEARIEFGGSNLNLPVDKFTGKSLEAITDSKCPKEGADEAGIQIDFEHEENEPEPAKLITHSHLDVTCKSSMGQTGSCHTNPVDAHTHLTIGLSFSDTIKDEASTWASATRTKATIHSHTADFIANNATAAHEALKEIRTKKRATPCSSLITDFDNIKKAPTFKLMVIKPLLNKPTAEKESDATNTAVDEAINTAYGKQGSDYNTKTWKDIGSTRIPKADPSGEKTDTIDKLSSLTQWGDAIARLLLQQTTKQEERSIKTAINKTVNKECDKHTAKTEAECKKTWM</sequence>
<accession>A0A1V0FZA5</accession>
<evidence type="ECO:0000256" key="6">
    <source>
        <dbReference type="ARBA" id="ARBA00023288"/>
    </source>
</evidence>